<dbReference type="PIRSF" id="PIRSF020481">
    <property type="entry name" value="BAP"/>
    <property type="match status" value="1"/>
</dbReference>
<dbReference type="InterPro" id="IPR052726">
    <property type="entry name" value="Phage_Baseplate_Hub"/>
</dbReference>
<reference evidence="2" key="1">
    <citation type="submission" date="2018-04" db="EMBL/GenBank/DDBJ databases">
        <authorList>
            <person name="Jy Z."/>
        </authorList>
    </citation>
    <scope>NUCLEOTIDE SEQUENCE</scope>
    <source>
        <strain evidence="3">AS13</strain>
        <strain evidence="2">LA18</strain>
    </source>
</reference>
<dbReference type="Pfam" id="PF26078">
    <property type="entry name" value="Baseplate_J_M"/>
    <property type="match status" value="1"/>
</dbReference>
<sequence>MNALVDFSKLPAPDVIEELNFETIFAERKARLLELTPESDRAATAATLELESEPVVKLIQENAYRELGLRQRVNEAGTANMLPYAKQNDLENLAANFQVERLTVVAADPDASPPVEAVMEDDDSLLERTQNAFEGLSTAGPTKSYEFHARSADGRVADASCQSPAPCDILITVLGNTEDGSVPEDVLAIVMKALSDEDVRPVGDRVTVQAASVELYDMVAELIVKDGAPENALVLPAAQKAAGTYVANHRKLATSVYRSKIDGVLGVEGVVAVRLLQPGADIIRNKSQAAICRSITLTVRDESEVLSEQEAGE</sequence>
<protein>
    <submittedName>
        <fullName evidence="2">Baseplate assembly protein</fullName>
    </submittedName>
</protein>
<dbReference type="Proteomes" id="UP001172788">
    <property type="component" value="Unassembled WGS sequence"/>
</dbReference>
<organism evidence="2 5">
    <name type="scientific">Pandoraea cepalis</name>
    <dbReference type="NCBI Taxonomy" id="2508294"/>
    <lineage>
        <taxon>Bacteria</taxon>
        <taxon>Pseudomonadati</taxon>
        <taxon>Pseudomonadota</taxon>
        <taxon>Betaproteobacteria</taxon>
        <taxon>Burkholderiales</taxon>
        <taxon>Burkholderiaceae</taxon>
        <taxon>Pandoraea</taxon>
    </lineage>
</organism>
<proteinExistence type="predicted"/>
<evidence type="ECO:0000313" key="5">
    <source>
        <dbReference type="Proteomes" id="UP001172791"/>
    </source>
</evidence>
<dbReference type="Proteomes" id="UP001172791">
    <property type="component" value="Unassembled WGS sequence"/>
</dbReference>
<name>A0AAW7MJ76_9BURK</name>
<dbReference type="InterPro" id="IPR014507">
    <property type="entry name" value="Baseplate_assembly_J_pred"/>
</dbReference>
<dbReference type="EMBL" id="QAID01000029">
    <property type="protein sequence ID" value="MDN4577093.1"/>
    <property type="molecule type" value="Genomic_DNA"/>
</dbReference>
<comment type="caution">
    <text evidence="2">The sequence shown here is derived from an EMBL/GenBank/DDBJ whole genome shotgun (WGS) entry which is preliminary data.</text>
</comment>
<dbReference type="RefSeq" id="WP_301233833.1">
    <property type="nucleotide sequence ID" value="NZ_QAIC01000029.1"/>
</dbReference>
<accession>A0AAW7MJ76</accession>
<dbReference type="EMBL" id="QAIC01000029">
    <property type="protein sequence ID" value="MDN4572678.1"/>
    <property type="molecule type" value="Genomic_DNA"/>
</dbReference>
<evidence type="ECO:0000313" key="4">
    <source>
        <dbReference type="Proteomes" id="UP001172788"/>
    </source>
</evidence>
<dbReference type="InterPro" id="IPR058531">
    <property type="entry name" value="Baseplate_J_M"/>
</dbReference>
<evidence type="ECO:0000313" key="2">
    <source>
        <dbReference type="EMBL" id="MDN4572678.1"/>
    </source>
</evidence>
<feature type="domain" description="Baseplate J-like central" evidence="1">
    <location>
        <begin position="137"/>
        <end position="210"/>
    </location>
</feature>
<keyword evidence="4" id="KW-1185">Reference proteome</keyword>
<gene>
    <name evidence="2" type="ORF">DBA34_05310</name>
    <name evidence="3" type="ORF">DBB29_03025</name>
</gene>
<evidence type="ECO:0000259" key="1">
    <source>
        <dbReference type="Pfam" id="PF26078"/>
    </source>
</evidence>
<dbReference type="AlphaFoldDB" id="A0AAW7MJ76"/>
<evidence type="ECO:0000313" key="3">
    <source>
        <dbReference type="EMBL" id="MDN4577093.1"/>
    </source>
</evidence>
<dbReference type="PANTHER" id="PTHR35862">
    <property type="entry name" value="FELS-2 PROPHAGE PROTEIN"/>
    <property type="match status" value="1"/>
</dbReference>
<dbReference type="PANTHER" id="PTHR35862:SF1">
    <property type="entry name" value="FELS-2 PROPHAGE PROTEIN"/>
    <property type="match status" value="1"/>
</dbReference>